<keyword evidence="1 3" id="KW-0597">Phosphoprotein</keyword>
<dbReference type="AlphaFoldDB" id="A0A975FXZ0"/>
<keyword evidence="6" id="KW-1185">Reference proteome</keyword>
<dbReference type="SUPFAM" id="SSF52172">
    <property type="entry name" value="CheY-like"/>
    <property type="match status" value="1"/>
</dbReference>
<accession>A0A975FXZ0</accession>
<sequence>MADNAFCALVVDDNKRHRQMIGAILGSLGARVDLAGDGREAVDIAKATSFHLILMDVAMPELDGLAATRLIREHEAATQRTPANIIIITSHDQAEDVARSRAAGADHHIPKPISPADLVCALDGCAWL</sequence>
<protein>
    <submittedName>
        <fullName evidence="5">Response regulator</fullName>
    </submittedName>
</protein>
<dbReference type="SMART" id="SM00448">
    <property type="entry name" value="REC"/>
    <property type="match status" value="1"/>
</dbReference>
<dbReference type="InterPro" id="IPR011006">
    <property type="entry name" value="CheY-like_superfamily"/>
</dbReference>
<dbReference type="Pfam" id="PF00072">
    <property type="entry name" value="Response_reg"/>
    <property type="match status" value="1"/>
</dbReference>
<dbReference type="Gene3D" id="3.40.50.2300">
    <property type="match status" value="1"/>
</dbReference>
<gene>
    <name evidence="5" type="ORF">KCG34_20235</name>
</gene>
<name>A0A975FXZ0_9CAUL</name>
<feature type="domain" description="Response regulatory" evidence="4">
    <location>
        <begin position="7"/>
        <end position="126"/>
    </location>
</feature>
<dbReference type="GO" id="GO:0000160">
    <property type="term" value="P:phosphorelay signal transduction system"/>
    <property type="evidence" value="ECO:0007669"/>
    <property type="project" value="UniProtKB-KW"/>
</dbReference>
<dbReference type="PANTHER" id="PTHR45339">
    <property type="entry name" value="HYBRID SIGNAL TRANSDUCTION HISTIDINE KINASE J"/>
    <property type="match status" value="1"/>
</dbReference>
<evidence type="ECO:0000256" key="1">
    <source>
        <dbReference type="ARBA" id="ARBA00022553"/>
    </source>
</evidence>
<dbReference type="EMBL" id="CP073078">
    <property type="protein sequence ID" value="QUD87355.1"/>
    <property type="molecule type" value="Genomic_DNA"/>
</dbReference>
<dbReference type="RefSeq" id="WP_211937407.1">
    <property type="nucleotide sequence ID" value="NZ_CP073078.1"/>
</dbReference>
<evidence type="ECO:0000259" key="4">
    <source>
        <dbReference type="PROSITE" id="PS50110"/>
    </source>
</evidence>
<organism evidence="5 6">
    <name type="scientific">Phenylobacterium montanum</name>
    <dbReference type="NCBI Taxonomy" id="2823693"/>
    <lineage>
        <taxon>Bacteria</taxon>
        <taxon>Pseudomonadati</taxon>
        <taxon>Pseudomonadota</taxon>
        <taxon>Alphaproteobacteria</taxon>
        <taxon>Caulobacterales</taxon>
        <taxon>Caulobacteraceae</taxon>
        <taxon>Phenylobacterium</taxon>
    </lineage>
</organism>
<dbReference type="KEGG" id="caul:KCG34_20235"/>
<dbReference type="CDD" id="cd17546">
    <property type="entry name" value="REC_hyHK_CKI1_RcsC-like"/>
    <property type="match status" value="1"/>
</dbReference>
<feature type="modified residue" description="4-aspartylphosphate" evidence="3">
    <location>
        <position position="56"/>
    </location>
</feature>
<evidence type="ECO:0000256" key="2">
    <source>
        <dbReference type="ARBA" id="ARBA00023012"/>
    </source>
</evidence>
<evidence type="ECO:0000313" key="5">
    <source>
        <dbReference type="EMBL" id="QUD87355.1"/>
    </source>
</evidence>
<dbReference type="PROSITE" id="PS50110">
    <property type="entry name" value="RESPONSE_REGULATORY"/>
    <property type="match status" value="1"/>
</dbReference>
<keyword evidence="2" id="KW-0902">Two-component regulatory system</keyword>
<dbReference type="Proteomes" id="UP000676409">
    <property type="component" value="Chromosome"/>
</dbReference>
<evidence type="ECO:0000313" key="6">
    <source>
        <dbReference type="Proteomes" id="UP000676409"/>
    </source>
</evidence>
<proteinExistence type="predicted"/>
<evidence type="ECO:0000256" key="3">
    <source>
        <dbReference type="PROSITE-ProRule" id="PRU00169"/>
    </source>
</evidence>
<dbReference type="PANTHER" id="PTHR45339:SF1">
    <property type="entry name" value="HYBRID SIGNAL TRANSDUCTION HISTIDINE KINASE J"/>
    <property type="match status" value="1"/>
</dbReference>
<dbReference type="InterPro" id="IPR001789">
    <property type="entry name" value="Sig_transdc_resp-reg_receiver"/>
</dbReference>
<reference evidence="5" key="1">
    <citation type="submission" date="2021-04" db="EMBL/GenBank/DDBJ databases">
        <title>The complete genome sequence of Caulobacter sp. S6.</title>
        <authorList>
            <person name="Tang Y."/>
            <person name="Ouyang W."/>
            <person name="Liu Q."/>
            <person name="Huang B."/>
            <person name="Guo Z."/>
            <person name="Lei P."/>
        </authorList>
    </citation>
    <scope>NUCLEOTIDE SEQUENCE</scope>
    <source>
        <strain evidence="5">S6</strain>
    </source>
</reference>